<dbReference type="EMBL" id="VDMD01000025">
    <property type="protein sequence ID" value="TRM59927.1"/>
    <property type="molecule type" value="Genomic_DNA"/>
</dbReference>
<evidence type="ECO:0000313" key="3">
    <source>
        <dbReference type="Proteomes" id="UP000320762"/>
    </source>
</evidence>
<organism evidence="2 3">
    <name type="scientific">Schizophyllum amplum</name>
    <dbReference type="NCBI Taxonomy" id="97359"/>
    <lineage>
        <taxon>Eukaryota</taxon>
        <taxon>Fungi</taxon>
        <taxon>Dikarya</taxon>
        <taxon>Basidiomycota</taxon>
        <taxon>Agaricomycotina</taxon>
        <taxon>Agaricomycetes</taxon>
        <taxon>Agaricomycetidae</taxon>
        <taxon>Agaricales</taxon>
        <taxon>Schizophyllaceae</taxon>
        <taxon>Schizophyllum</taxon>
    </lineage>
</organism>
<feature type="region of interest" description="Disordered" evidence="1">
    <location>
        <begin position="1"/>
        <end position="30"/>
    </location>
</feature>
<reference evidence="2 3" key="1">
    <citation type="journal article" date="2019" name="New Phytol.">
        <title>Comparative genomics reveals unique wood-decay strategies and fruiting body development in the Schizophyllaceae.</title>
        <authorList>
            <person name="Almasi E."/>
            <person name="Sahu N."/>
            <person name="Krizsan K."/>
            <person name="Balint B."/>
            <person name="Kovacs G.M."/>
            <person name="Kiss B."/>
            <person name="Cseklye J."/>
            <person name="Drula E."/>
            <person name="Henrissat B."/>
            <person name="Nagy I."/>
            <person name="Chovatia M."/>
            <person name="Adam C."/>
            <person name="LaButti K."/>
            <person name="Lipzen A."/>
            <person name="Riley R."/>
            <person name="Grigoriev I.V."/>
            <person name="Nagy L.G."/>
        </authorList>
    </citation>
    <scope>NUCLEOTIDE SEQUENCE [LARGE SCALE GENOMIC DNA]</scope>
    <source>
        <strain evidence="2 3">NL-1724</strain>
    </source>
</reference>
<dbReference type="AlphaFoldDB" id="A0A550C543"/>
<keyword evidence="3" id="KW-1185">Reference proteome</keyword>
<proteinExistence type="predicted"/>
<dbReference type="Pfam" id="PF14022">
    <property type="entry name" value="DUF4238"/>
    <property type="match status" value="1"/>
</dbReference>
<name>A0A550C543_9AGAR</name>
<evidence type="ECO:0008006" key="4">
    <source>
        <dbReference type="Google" id="ProtNLM"/>
    </source>
</evidence>
<accession>A0A550C543</accession>
<sequence>MPKRKPTKPRASSPPQSPSSPTFANKDKPIRDQYHHSIPRFILRRYQVGPVLPKPERMKAYRRTGVDPEYVLFYDIENQSLDTRPIGKVYGTKNLYRDAKNSFNVNHLEEKLAQLEKQAATVIKVIHDAIPRHKFTLTRPELDCLRKFLFLMHYRRQTMWVSLFDKDLPGNEDGRDRLEAYGKAKGLKTPADIWLHFLQYFLETPHEQINKEGTKWLKKHKAWDELSDPEKVGTPGAMENFEAMLYQQQAQGFFPGIWEAADGEEFVLTPSSFGMQEGYHYQVREMYMHRIYIISPRLAIVLRNSFLRPEHGGAKFRKNCASVLADYPLEFSEPTYASGRNGIPWDRNASPGELAEALANYRLSEQAQKDTFTFKIFKLTSDQTLDLNKAILHCTAPTGSVTFTSKSFMVRSLNYYMRRVPLWQDPKKRPRYEALLEQLLRPPKEPAPPSVEVVALNERAFTFVMSLLLRSTRTPSSVSVYNCASTFIQQLPFLVAIGGDTDFVRDHRRGISAVLAHLYHIPKSKREAAGDYVIRPASFATIATNILLEAGRPLLQVAAPSLICSARSSDLDRLLEATVIVRILDASVENRRLRTALRSECPALAAFLIKVAKPPSHASHPNPARLPKRKPRPKLRHHLHGPPILVSHPTSVFPPTPP</sequence>
<gene>
    <name evidence="2" type="ORF">BD626DRAFT_145681</name>
</gene>
<evidence type="ECO:0000313" key="2">
    <source>
        <dbReference type="EMBL" id="TRM59927.1"/>
    </source>
</evidence>
<dbReference type="Proteomes" id="UP000320762">
    <property type="component" value="Unassembled WGS sequence"/>
</dbReference>
<evidence type="ECO:0000256" key="1">
    <source>
        <dbReference type="SAM" id="MobiDB-lite"/>
    </source>
</evidence>
<comment type="caution">
    <text evidence="2">The sequence shown here is derived from an EMBL/GenBank/DDBJ whole genome shotgun (WGS) entry which is preliminary data.</text>
</comment>
<feature type="compositionally biased region" description="Basic residues" evidence="1">
    <location>
        <begin position="626"/>
        <end position="640"/>
    </location>
</feature>
<dbReference type="InterPro" id="IPR025332">
    <property type="entry name" value="DUF4238"/>
</dbReference>
<protein>
    <recommendedName>
        <fullName evidence="4">DUF4238 domain-containing protein</fullName>
    </recommendedName>
</protein>
<dbReference type="OrthoDB" id="5340163at2759"/>
<feature type="region of interest" description="Disordered" evidence="1">
    <location>
        <begin position="615"/>
        <end position="658"/>
    </location>
</feature>